<accession>A0A2G9QFX0</accession>
<proteinExistence type="predicted"/>
<gene>
    <name evidence="2" type="ORF">AB205_0111300</name>
</gene>
<evidence type="ECO:0000313" key="3">
    <source>
        <dbReference type="Proteomes" id="UP000228934"/>
    </source>
</evidence>
<feature type="region of interest" description="Disordered" evidence="1">
    <location>
        <begin position="66"/>
        <end position="98"/>
    </location>
</feature>
<dbReference type="AlphaFoldDB" id="A0A2G9QFX0"/>
<organism evidence="2 3">
    <name type="scientific">Aquarana catesbeiana</name>
    <name type="common">American bullfrog</name>
    <name type="synonym">Rana catesbeiana</name>
    <dbReference type="NCBI Taxonomy" id="8400"/>
    <lineage>
        <taxon>Eukaryota</taxon>
        <taxon>Metazoa</taxon>
        <taxon>Chordata</taxon>
        <taxon>Craniata</taxon>
        <taxon>Vertebrata</taxon>
        <taxon>Euteleostomi</taxon>
        <taxon>Amphibia</taxon>
        <taxon>Batrachia</taxon>
        <taxon>Anura</taxon>
        <taxon>Neobatrachia</taxon>
        <taxon>Ranoidea</taxon>
        <taxon>Ranidae</taxon>
        <taxon>Aquarana</taxon>
    </lineage>
</organism>
<dbReference type="EMBL" id="KV991833">
    <property type="protein sequence ID" value="PIO14405.1"/>
    <property type="molecule type" value="Genomic_DNA"/>
</dbReference>
<reference evidence="3" key="1">
    <citation type="journal article" date="2017" name="Nat. Commun.">
        <title>The North American bullfrog draft genome provides insight into hormonal regulation of long noncoding RNA.</title>
        <authorList>
            <person name="Hammond S.A."/>
            <person name="Warren R.L."/>
            <person name="Vandervalk B.P."/>
            <person name="Kucuk E."/>
            <person name="Khan H."/>
            <person name="Gibb E.A."/>
            <person name="Pandoh P."/>
            <person name="Kirk H."/>
            <person name="Zhao Y."/>
            <person name="Jones M."/>
            <person name="Mungall A.J."/>
            <person name="Coope R."/>
            <person name="Pleasance S."/>
            <person name="Moore R.A."/>
            <person name="Holt R.A."/>
            <person name="Round J.M."/>
            <person name="Ohora S."/>
            <person name="Walle B.V."/>
            <person name="Veldhoen N."/>
            <person name="Helbing C.C."/>
            <person name="Birol I."/>
        </authorList>
    </citation>
    <scope>NUCLEOTIDE SEQUENCE [LARGE SCALE GENOMIC DNA]</scope>
</reference>
<evidence type="ECO:0000256" key="1">
    <source>
        <dbReference type="SAM" id="MobiDB-lite"/>
    </source>
</evidence>
<dbReference type="OrthoDB" id="10209560at2759"/>
<protein>
    <submittedName>
        <fullName evidence="2">Uncharacterized protein</fullName>
    </submittedName>
</protein>
<dbReference type="Proteomes" id="UP000228934">
    <property type="component" value="Unassembled WGS sequence"/>
</dbReference>
<evidence type="ECO:0000313" key="2">
    <source>
        <dbReference type="EMBL" id="PIO14405.1"/>
    </source>
</evidence>
<name>A0A2G9QFX0_AQUCT</name>
<sequence length="98" mass="10882">MRCPQQSPFIHQMPQQCTSLYQVPPAESLHTPGAPSRVPPFIRCPQQCPSLHHRCPQQSPFIHQVPPAESLHSSGAPSRVPPYITGAPRVPPYTRCPQ</sequence>
<keyword evidence="3" id="KW-1185">Reference proteome</keyword>